<evidence type="ECO:0000256" key="1">
    <source>
        <dbReference type="ARBA" id="ARBA00004651"/>
    </source>
</evidence>
<keyword evidence="4 6" id="KW-1133">Transmembrane helix</keyword>
<feature type="transmembrane region" description="Helical" evidence="6">
    <location>
        <begin position="32"/>
        <end position="48"/>
    </location>
</feature>
<accession>A0AA41X7B0</accession>
<feature type="transmembrane region" description="Helical" evidence="6">
    <location>
        <begin position="60"/>
        <end position="86"/>
    </location>
</feature>
<evidence type="ECO:0000256" key="3">
    <source>
        <dbReference type="ARBA" id="ARBA00022692"/>
    </source>
</evidence>
<comment type="caution">
    <text evidence="7">The sequence shown here is derived from an EMBL/GenBank/DDBJ whole genome shotgun (WGS) entry which is preliminary data.</text>
</comment>
<evidence type="ECO:0000256" key="4">
    <source>
        <dbReference type="ARBA" id="ARBA00022989"/>
    </source>
</evidence>
<keyword evidence="5 6" id="KW-0472">Membrane</keyword>
<feature type="transmembrane region" description="Helical" evidence="6">
    <location>
        <begin position="106"/>
        <end position="129"/>
    </location>
</feature>
<protein>
    <submittedName>
        <fullName evidence="7">Cytochrome c oxidase assembly protein</fullName>
    </submittedName>
</protein>
<evidence type="ECO:0000256" key="2">
    <source>
        <dbReference type="ARBA" id="ARBA00022475"/>
    </source>
</evidence>
<evidence type="ECO:0000256" key="5">
    <source>
        <dbReference type="ARBA" id="ARBA00023136"/>
    </source>
</evidence>
<organism evidence="7 8">
    <name type="scientific">Ectobacillus ponti</name>
    <dbReference type="NCBI Taxonomy" id="2961894"/>
    <lineage>
        <taxon>Bacteria</taxon>
        <taxon>Bacillati</taxon>
        <taxon>Bacillota</taxon>
        <taxon>Bacilli</taxon>
        <taxon>Bacillales</taxon>
        <taxon>Bacillaceae</taxon>
        <taxon>Ectobacillus</taxon>
    </lineage>
</organism>
<comment type="subcellular location">
    <subcellularLocation>
        <location evidence="1">Cell membrane</location>
        <topology evidence="1">Multi-pass membrane protein</topology>
    </subcellularLocation>
</comment>
<dbReference type="GO" id="GO:0005886">
    <property type="term" value="C:plasma membrane"/>
    <property type="evidence" value="ECO:0007669"/>
    <property type="project" value="UniProtKB-SubCell"/>
</dbReference>
<feature type="transmembrane region" description="Helical" evidence="6">
    <location>
        <begin position="209"/>
        <end position="226"/>
    </location>
</feature>
<sequence length="243" mass="26848">MNEILRALPFALAIVVYLAAESRQEWPKLRSLCWIAGVFAAETAVLLMKRAHMDFTVHMLVHLLLGMLAPLLLVLAAPVTLLLKTLPTAAARQVTRFLRSPAVQVYHHPVVAALLNIGGLWVLYAGGLYGHMHHSPLLHTLIHIHVLFAGYLFTASIIYIDPVPSRFSFPYRATVFVLALAGHGILTKYIYAHPPAGISAAQAEAGAMLMYYGGDLIDLLLIYMFCRQWFQKAQPRLSPAGTD</sequence>
<keyword evidence="3 6" id="KW-0812">Transmembrane</keyword>
<dbReference type="Pfam" id="PF09678">
    <property type="entry name" value="Caa3_CtaG"/>
    <property type="match status" value="1"/>
</dbReference>
<proteinExistence type="predicted"/>
<evidence type="ECO:0000313" key="8">
    <source>
        <dbReference type="Proteomes" id="UP001156102"/>
    </source>
</evidence>
<gene>
    <name evidence="7" type="ORF">NK662_16155</name>
</gene>
<dbReference type="AlphaFoldDB" id="A0AA41X7B0"/>
<name>A0AA41X7B0_9BACI</name>
<dbReference type="RefSeq" id="WP_254759977.1">
    <property type="nucleotide sequence ID" value="NZ_JANCLT010000009.1"/>
</dbReference>
<dbReference type="InterPro" id="IPR019108">
    <property type="entry name" value="Caa3_assmbl_CtaG-rel"/>
</dbReference>
<reference evidence="7" key="1">
    <citation type="submission" date="2022-07" db="EMBL/GenBank/DDBJ databases">
        <authorList>
            <person name="Li W.-J."/>
            <person name="Deng Q.-Q."/>
        </authorList>
    </citation>
    <scope>NUCLEOTIDE SEQUENCE</scope>
    <source>
        <strain evidence="7">SYSU M60031</strain>
    </source>
</reference>
<feature type="transmembrane region" description="Helical" evidence="6">
    <location>
        <begin position="141"/>
        <end position="160"/>
    </location>
</feature>
<dbReference type="Proteomes" id="UP001156102">
    <property type="component" value="Unassembled WGS sequence"/>
</dbReference>
<evidence type="ECO:0000313" key="7">
    <source>
        <dbReference type="EMBL" id="MCP8970057.1"/>
    </source>
</evidence>
<keyword evidence="2" id="KW-1003">Cell membrane</keyword>
<evidence type="ECO:0000256" key="6">
    <source>
        <dbReference type="SAM" id="Phobius"/>
    </source>
</evidence>
<keyword evidence="8" id="KW-1185">Reference proteome</keyword>
<dbReference type="EMBL" id="JANCLT010000009">
    <property type="protein sequence ID" value="MCP8970057.1"/>
    <property type="molecule type" value="Genomic_DNA"/>
</dbReference>